<gene>
    <name evidence="3" type="ORF">MUK42_28138</name>
</gene>
<dbReference type="InterPro" id="IPR007112">
    <property type="entry name" value="Expansin/allergen_DPBB_dom"/>
</dbReference>
<sequence length="250" mass="27436">MLLLLFLNMRPSVTLFLLLSMLMLGELTPVRADVGTAASYGPPYLPTKCNGYDQDQFPPSNMFAAVSDALWDNGAACGRSYMLRCLSGPNRPCKDSIIRVEVVDQCTDPCPANFLLSTAAFTAVSRFNDAKINVEFAHYNHIGGAACSLGSLLKIILTILVSVFHNECNLRIGIARAVIESIIRSFKVPKPPVLKPGKNDVEANGRVYGPSAPLEKYMMRVQIALDYYTMAELFCTIMASSLRSFFSPHP</sequence>
<dbReference type="Proteomes" id="UP001055439">
    <property type="component" value="Chromosome 2"/>
</dbReference>
<feature type="chain" id="PRO_5039095871" description="Expansin-like EG45 domain-containing protein" evidence="1">
    <location>
        <begin position="33"/>
        <end position="250"/>
    </location>
</feature>
<dbReference type="InterPro" id="IPR036908">
    <property type="entry name" value="RlpA-like_sf"/>
</dbReference>
<dbReference type="SUPFAM" id="SSF50685">
    <property type="entry name" value="Barwin-like endoglucanases"/>
    <property type="match status" value="1"/>
</dbReference>
<dbReference type="OrthoDB" id="651283at2759"/>
<dbReference type="PANTHER" id="PTHR47480">
    <property type="entry name" value="EG45-LIKE DOMAIN CONTAINING PROTEIN"/>
    <property type="match status" value="1"/>
</dbReference>
<organism evidence="3 4">
    <name type="scientific">Musa troglodytarum</name>
    <name type="common">fe'i banana</name>
    <dbReference type="NCBI Taxonomy" id="320322"/>
    <lineage>
        <taxon>Eukaryota</taxon>
        <taxon>Viridiplantae</taxon>
        <taxon>Streptophyta</taxon>
        <taxon>Embryophyta</taxon>
        <taxon>Tracheophyta</taxon>
        <taxon>Spermatophyta</taxon>
        <taxon>Magnoliopsida</taxon>
        <taxon>Liliopsida</taxon>
        <taxon>Zingiberales</taxon>
        <taxon>Musaceae</taxon>
        <taxon>Musa</taxon>
    </lineage>
</organism>
<dbReference type="Pfam" id="PF03330">
    <property type="entry name" value="DPBB_1"/>
    <property type="match status" value="1"/>
</dbReference>
<evidence type="ECO:0000313" key="4">
    <source>
        <dbReference type="Proteomes" id="UP001055439"/>
    </source>
</evidence>
<dbReference type="PROSITE" id="PS50842">
    <property type="entry name" value="EXPANSIN_EG45"/>
    <property type="match status" value="1"/>
</dbReference>
<dbReference type="EMBL" id="CP097504">
    <property type="protein sequence ID" value="URD87375.1"/>
    <property type="molecule type" value="Genomic_DNA"/>
</dbReference>
<dbReference type="CDD" id="cd22269">
    <property type="entry name" value="DPBB_EG45-like"/>
    <property type="match status" value="1"/>
</dbReference>
<dbReference type="InterPro" id="IPR009009">
    <property type="entry name" value="RlpA-like_DPBB"/>
</dbReference>
<evidence type="ECO:0000259" key="2">
    <source>
        <dbReference type="PROSITE" id="PS50842"/>
    </source>
</evidence>
<dbReference type="Gene3D" id="2.40.40.10">
    <property type="entry name" value="RlpA-like domain"/>
    <property type="match status" value="1"/>
</dbReference>
<protein>
    <recommendedName>
        <fullName evidence="2">Expansin-like EG45 domain-containing protein</fullName>
    </recommendedName>
</protein>
<dbReference type="SMART" id="SM00837">
    <property type="entry name" value="DPBB_1"/>
    <property type="match status" value="1"/>
</dbReference>
<keyword evidence="1" id="KW-0732">Signal</keyword>
<evidence type="ECO:0000256" key="1">
    <source>
        <dbReference type="SAM" id="SignalP"/>
    </source>
</evidence>
<evidence type="ECO:0000313" key="3">
    <source>
        <dbReference type="EMBL" id="URD87375.1"/>
    </source>
</evidence>
<feature type="domain" description="Expansin-like EG45" evidence="2">
    <location>
        <begin position="35"/>
        <end position="173"/>
    </location>
</feature>
<reference evidence="3" key="1">
    <citation type="submission" date="2022-05" db="EMBL/GenBank/DDBJ databases">
        <title>The Musa troglodytarum L. genome provides insights into the mechanism of non-climacteric behaviour and enrichment of carotenoids.</title>
        <authorList>
            <person name="Wang J."/>
        </authorList>
    </citation>
    <scope>NUCLEOTIDE SEQUENCE</scope>
    <source>
        <tissue evidence="3">Leaf</tissue>
    </source>
</reference>
<proteinExistence type="predicted"/>
<name>A0A9E7JNA6_9LILI</name>
<accession>A0A9E7JNA6</accession>
<dbReference type="AlphaFoldDB" id="A0A9E7JNA6"/>
<feature type="signal peptide" evidence="1">
    <location>
        <begin position="1"/>
        <end position="32"/>
    </location>
</feature>
<keyword evidence="4" id="KW-1185">Reference proteome</keyword>
<dbReference type="PANTHER" id="PTHR47480:SF5">
    <property type="entry name" value="EG45-LIKE DOMAIN CONTAINING PROTEIN"/>
    <property type="match status" value="1"/>
</dbReference>